<keyword evidence="3" id="KW-1185">Reference proteome</keyword>
<sequence>MKSIGLRCCVVVLLLVFLSQRGSCCVSQGCGQSNGYCPAFALPYSQYQSDYTVNTFLGSRVTARAYSSGGKGAFISKDLDLLCQDFKSCQWKNDDNDQLDWVLGEGNVDADKVKMVTGSDQLPGRDFFILASDARHPSDSGILISDPISCQKEQGVLTLELWRSRARVPGQEPDLDICIKKVGSTELEYCQTVEPDRENLIRAQIPPTQVPFHIVIKGYGFENSPEGGLIIIDHISYAASVENIANCESDFEGNLPYVPLNEENDIVQNFTEYRSATASTNIESNSTVMLIDSDSAMEKSNLRNTLNAEFVRRIEQFPEYATKSQDISNSNSVAYESCLLLKCTGSELSKETMCGYSPVGEGARGDGLSGWNVVDVTLNNANRLTGVHGVPPSGNPFVFVAPFRSRSLNRSSEVNRFVLESPYLEFSTNQKLYFAFRRYIAIHGIELALCSDGEANECFYRYPQPELPYSFLKSRSWTTEKVQLPTNLNKLFIIAQTRRRFKQNAGQIGLADMQLFYDDKATESVC</sequence>
<dbReference type="EMBL" id="JAUCMV010000005">
    <property type="protein sequence ID" value="KAK0397051.1"/>
    <property type="molecule type" value="Genomic_DNA"/>
</dbReference>
<feature type="chain" id="PRO_5041202857" description="MAM domain-containing protein" evidence="1">
    <location>
        <begin position="25"/>
        <end position="526"/>
    </location>
</feature>
<comment type="caution">
    <text evidence="2">The sequence shown here is derived from an EMBL/GenBank/DDBJ whole genome shotgun (WGS) entry which is preliminary data.</text>
</comment>
<organism evidence="2 3">
    <name type="scientific">Steinernema hermaphroditum</name>
    <dbReference type="NCBI Taxonomy" id="289476"/>
    <lineage>
        <taxon>Eukaryota</taxon>
        <taxon>Metazoa</taxon>
        <taxon>Ecdysozoa</taxon>
        <taxon>Nematoda</taxon>
        <taxon>Chromadorea</taxon>
        <taxon>Rhabditida</taxon>
        <taxon>Tylenchina</taxon>
        <taxon>Panagrolaimomorpha</taxon>
        <taxon>Strongyloidoidea</taxon>
        <taxon>Steinernematidae</taxon>
        <taxon>Steinernema</taxon>
    </lineage>
</organism>
<keyword evidence="1" id="KW-0732">Signal</keyword>
<evidence type="ECO:0000313" key="3">
    <source>
        <dbReference type="Proteomes" id="UP001175271"/>
    </source>
</evidence>
<dbReference type="Gene3D" id="2.60.120.200">
    <property type="match status" value="1"/>
</dbReference>
<dbReference type="AlphaFoldDB" id="A0AA39LGN9"/>
<reference evidence="2" key="1">
    <citation type="submission" date="2023-06" db="EMBL/GenBank/DDBJ databases">
        <title>Genomic analysis of the entomopathogenic nematode Steinernema hermaphroditum.</title>
        <authorList>
            <person name="Schwarz E.M."/>
            <person name="Heppert J.K."/>
            <person name="Baniya A."/>
            <person name="Schwartz H.T."/>
            <person name="Tan C.-H."/>
            <person name="Antoshechkin I."/>
            <person name="Sternberg P.W."/>
            <person name="Goodrich-Blair H."/>
            <person name="Dillman A.R."/>
        </authorList>
    </citation>
    <scope>NUCLEOTIDE SEQUENCE</scope>
    <source>
        <strain evidence="2">PS9179</strain>
        <tissue evidence="2">Whole animal</tissue>
    </source>
</reference>
<evidence type="ECO:0000256" key="1">
    <source>
        <dbReference type="SAM" id="SignalP"/>
    </source>
</evidence>
<feature type="signal peptide" evidence="1">
    <location>
        <begin position="1"/>
        <end position="24"/>
    </location>
</feature>
<dbReference type="InterPro" id="IPR013320">
    <property type="entry name" value="ConA-like_dom_sf"/>
</dbReference>
<name>A0AA39LGN9_9BILA</name>
<dbReference type="Proteomes" id="UP001175271">
    <property type="component" value="Unassembled WGS sequence"/>
</dbReference>
<evidence type="ECO:0008006" key="4">
    <source>
        <dbReference type="Google" id="ProtNLM"/>
    </source>
</evidence>
<protein>
    <recommendedName>
        <fullName evidence="4">MAM domain-containing protein</fullName>
    </recommendedName>
</protein>
<gene>
    <name evidence="2" type="ORF">QR680_001956</name>
</gene>
<accession>A0AA39LGN9</accession>
<evidence type="ECO:0000313" key="2">
    <source>
        <dbReference type="EMBL" id="KAK0397051.1"/>
    </source>
</evidence>
<proteinExistence type="predicted"/>
<dbReference type="SUPFAM" id="SSF49899">
    <property type="entry name" value="Concanavalin A-like lectins/glucanases"/>
    <property type="match status" value="1"/>
</dbReference>